<dbReference type="Proteomes" id="UP000095767">
    <property type="component" value="Unassembled WGS sequence"/>
</dbReference>
<dbReference type="AlphaFoldDB" id="A0A1E5W3R2"/>
<proteinExistence type="predicted"/>
<keyword evidence="5" id="KW-1185">Reference proteome</keyword>
<comment type="caution">
    <text evidence="4">The sequence shown here is derived from an EMBL/GenBank/DDBJ whole genome shotgun (WGS) entry which is preliminary data.</text>
</comment>
<dbReference type="InterPro" id="IPR051708">
    <property type="entry name" value="Plant_Aspart_Prot_A1"/>
</dbReference>
<organism evidence="4 5">
    <name type="scientific">Dichanthelium oligosanthes</name>
    <dbReference type="NCBI Taxonomy" id="888268"/>
    <lineage>
        <taxon>Eukaryota</taxon>
        <taxon>Viridiplantae</taxon>
        <taxon>Streptophyta</taxon>
        <taxon>Embryophyta</taxon>
        <taxon>Tracheophyta</taxon>
        <taxon>Spermatophyta</taxon>
        <taxon>Magnoliopsida</taxon>
        <taxon>Liliopsida</taxon>
        <taxon>Poales</taxon>
        <taxon>Poaceae</taxon>
        <taxon>PACMAD clade</taxon>
        <taxon>Panicoideae</taxon>
        <taxon>Panicodae</taxon>
        <taxon>Paniceae</taxon>
        <taxon>Dichantheliinae</taxon>
        <taxon>Dichanthelium</taxon>
    </lineage>
</organism>
<dbReference type="SUPFAM" id="SSF50630">
    <property type="entry name" value="Acid proteases"/>
    <property type="match status" value="1"/>
</dbReference>
<dbReference type="PANTHER" id="PTHR47967:SF117">
    <property type="entry name" value="PEPTIDASE A1 DOMAIN-CONTAINING PROTEIN"/>
    <property type="match status" value="1"/>
</dbReference>
<evidence type="ECO:0000256" key="2">
    <source>
        <dbReference type="ARBA" id="ARBA00022801"/>
    </source>
</evidence>
<evidence type="ECO:0000313" key="4">
    <source>
        <dbReference type="EMBL" id="OEL31918.1"/>
    </source>
</evidence>
<protein>
    <recommendedName>
        <fullName evidence="3">Xylanase inhibitor C-terminal domain-containing protein</fullName>
    </recommendedName>
</protein>
<dbReference type="GO" id="GO:0008233">
    <property type="term" value="F:peptidase activity"/>
    <property type="evidence" value="ECO:0007669"/>
    <property type="project" value="UniProtKB-KW"/>
</dbReference>
<dbReference type="InterPro" id="IPR021109">
    <property type="entry name" value="Peptidase_aspartic_dom_sf"/>
</dbReference>
<dbReference type="Gene3D" id="2.40.70.10">
    <property type="entry name" value="Acid Proteases"/>
    <property type="match status" value="2"/>
</dbReference>
<dbReference type="PANTHER" id="PTHR47967">
    <property type="entry name" value="OS07G0603500 PROTEIN-RELATED"/>
    <property type="match status" value="1"/>
</dbReference>
<dbReference type="InterPro" id="IPR032799">
    <property type="entry name" value="TAXi_C"/>
</dbReference>
<sequence length="208" mass="22884">VEGYLGHDQLTYDGVVHQNVPFGCANEAHHFQNDRVFAGVIGAQAVGRGLTRFSYCLFHGGGETNRQGFLRFGTDVPRNPRYRTTKILPALDAHELSGHYVSLVGVSLGARRLDGIRPEMFARRKDDGEGGCAIDLGTPVTVMAQEAYDVVEEAVWLDLQRNGAERVKRPGGYGLCFRASKAITGRLQSLSLHFSEEPCCLSRRRSCS</sequence>
<keyword evidence="1" id="KW-0645">Protease</keyword>
<feature type="non-terminal residue" evidence="4">
    <location>
        <position position="1"/>
    </location>
</feature>
<evidence type="ECO:0000313" key="5">
    <source>
        <dbReference type="Proteomes" id="UP000095767"/>
    </source>
</evidence>
<gene>
    <name evidence="4" type="ORF">BAE44_0007063</name>
</gene>
<feature type="domain" description="Xylanase inhibitor C-terminal" evidence="3">
    <location>
        <begin position="100"/>
        <end position="196"/>
    </location>
</feature>
<dbReference type="Pfam" id="PF14541">
    <property type="entry name" value="TAXi_C"/>
    <property type="match status" value="1"/>
</dbReference>
<dbReference type="EMBL" id="LWDX02022502">
    <property type="protein sequence ID" value="OEL31918.1"/>
    <property type="molecule type" value="Genomic_DNA"/>
</dbReference>
<reference evidence="4 5" key="1">
    <citation type="submission" date="2016-09" db="EMBL/GenBank/DDBJ databases">
        <title>The draft genome of Dichanthelium oligosanthes: A C3 panicoid grass species.</title>
        <authorList>
            <person name="Studer A.J."/>
            <person name="Schnable J.C."/>
            <person name="Brutnell T.P."/>
        </authorList>
    </citation>
    <scope>NUCLEOTIDE SEQUENCE [LARGE SCALE GENOMIC DNA]</scope>
    <source>
        <strain evidence="5">cv. Kellogg 1175</strain>
        <tissue evidence="4">Leaf</tissue>
    </source>
</reference>
<dbReference type="GO" id="GO:0005576">
    <property type="term" value="C:extracellular region"/>
    <property type="evidence" value="ECO:0007669"/>
    <property type="project" value="TreeGrafter"/>
</dbReference>
<evidence type="ECO:0000256" key="1">
    <source>
        <dbReference type="ARBA" id="ARBA00022670"/>
    </source>
</evidence>
<dbReference type="GO" id="GO:0006508">
    <property type="term" value="P:proteolysis"/>
    <property type="evidence" value="ECO:0007669"/>
    <property type="project" value="UniProtKB-KW"/>
</dbReference>
<accession>A0A1E5W3R2</accession>
<name>A0A1E5W3R2_9POAL</name>
<keyword evidence="2" id="KW-0378">Hydrolase</keyword>
<dbReference type="OrthoDB" id="595454at2759"/>
<evidence type="ECO:0000259" key="3">
    <source>
        <dbReference type="Pfam" id="PF14541"/>
    </source>
</evidence>
<dbReference type="STRING" id="888268.A0A1E5W3R2"/>